<dbReference type="InterPro" id="IPR012132">
    <property type="entry name" value="GMC_OxRdtase"/>
</dbReference>
<dbReference type="Gene3D" id="3.50.50.60">
    <property type="entry name" value="FAD/NAD(P)-binding domain"/>
    <property type="match status" value="1"/>
</dbReference>
<dbReference type="AlphaFoldDB" id="A0AAN7QA33"/>
<feature type="active site" description="Proton donor" evidence="2">
    <location>
        <position position="396"/>
    </location>
</feature>
<dbReference type="PANTHER" id="PTHR11552">
    <property type="entry name" value="GLUCOSE-METHANOL-CHOLINE GMC OXIDOREDUCTASE"/>
    <property type="match status" value="1"/>
</dbReference>
<dbReference type="SUPFAM" id="SSF54373">
    <property type="entry name" value="FAD-linked reductases, C-terminal domain"/>
    <property type="match status" value="1"/>
</dbReference>
<dbReference type="GO" id="GO:0050660">
    <property type="term" value="F:flavin adenine dinucleotide binding"/>
    <property type="evidence" value="ECO:0007669"/>
    <property type="project" value="InterPro"/>
</dbReference>
<accession>A0AAN7QA33</accession>
<dbReference type="PANTHER" id="PTHR11552:SF158">
    <property type="entry name" value="GH23626P-RELATED"/>
    <property type="match status" value="1"/>
</dbReference>
<dbReference type="PIRSF" id="PIRSF000137">
    <property type="entry name" value="Alcohol_oxidase"/>
    <property type="match status" value="1"/>
</dbReference>
<dbReference type="Pfam" id="PF00732">
    <property type="entry name" value="GMC_oxred_N"/>
    <property type="match status" value="1"/>
</dbReference>
<evidence type="ECO:0000256" key="2">
    <source>
        <dbReference type="PIRSR" id="PIRSR000137-1"/>
    </source>
</evidence>
<dbReference type="InterPro" id="IPR000172">
    <property type="entry name" value="GMC_OxRdtase_N"/>
</dbReference>
<evidence type="ECO:0000256" key="3">
    <source>
        <dbReference type="PIRSR" id="PIRSR000137-2"/>
    </source>
</evidence>
<keyword evidence="6" id="KW-1185">Reference proteome</keyword>
<evidence type="ECO:0000313" key="6">
    <source>
        <dbReference type="Proteomes" id="UP001353858"/>
    </source>
</evidence>
<keyword evidence="3" id="KW-0274">FAD</keyword>
<evidence type="ECO:0000259" key="4">
    <source>
        <dbReference type="PROSITE" id="PS00624"/>
    </source>
</evidence>
<organism evidence="5 6">
    <name type="scientific">Aquatica leii</name>
    <dbReference type="NCBI Taxonomy" id="1421715"/>
    <lineage>
        <taxon>Eukaryota</taxon>
        <taxon>Metazoa</taxon>
        <taxon>Ecdysozoa</taxon>
        <taxon>Arthropoda</taxon>
        <taxon>Hexapoda</taxon>
        <taxon>Insecta</taxon>
        <taxon>Pterygota</taxon>
        <taxon>Neoptera</taxon>
        <taxon>Endopterygota</taxon>
        <taxon>Coleoptera</taxon>
        <taxon>Polyphaga</taxon>
        <taxon>Elateriformia</taxon>
        <taxon>Elateroidea</taxon>
        <taxon>Lampyridae</taxon>
        <taxon>Luciolinae</taxon>
        <taxon>Aquatica</taxon>
    </lineage>
</organism>
<dbReference type="EMBL" id="JARPUR010000001">
    <property type="protein sequence ID" value="KAK4887782.1"/>
    <property type="molecule type" value="Genomic_DNA"/>
</dbReference>
<comment type="similarity">
    <text evidence="1">Belongs to the GMC oxidoreductase family.</text>
</comment>
<protein>
    <recommendedName>
        <fullName evidence="4">Glucose-methanol-choline oxidoreductase N-terminal domain-containing protein</fullName>
    </recommendedName>
</protein>
<feature type="domain" description="Glucose-methanol-choline oxidoreductase N-terminal" evidence="4">
    <location>
        <begin position="162"/>
        <end position="176"/>
    </location>
</feature>
<gene>
    <name evidence="5" type="ORF">RN001_004053</name>
</gene>
<dbReference type="Gene3D" id="3.30.560.10">
    <property type="entry name" value="Glucose Oxidase, domain 3"/>
    <property type="match status" value="1"/>
</dbReference>
<feature type="active site" description="Proton acceptor" evidence="2">
    <location>
        <position position="440"/>
    </location>
</feature>
<dbReference type="Pfam" id="PF05199">
    <property type="entry name" value="GMC_oxred_C"/>
    <property type="match status" value="1"/>
</dbReference>
<proteinExistence type="inferred from homology"/>
<dbReference type="Proteomes" id="UP001353858">
    <property type="component" value="Unassembled WGS sequence"/>
</dbReference>
<dbReference type="InterPro" id="IPR036188">
    <property type="entry name" value="FAD/NAD-bd_sf"/>
</dbReference>
<comment type="cofactor">
    <cofactor evidence="3">
        <name>FAD</name>
        <dbReference type="ChEBI" id="CHEBI:57692"/>
    </cofactor>
</comment>
<comment type="caution">
    <text evidence="5">The sequence shown here is derived from an EMBL/GenBank/DDBJ whole genome shotgun (WGS) entry which is preliminary data.</text>
</comment>
<evidence type="ECO:0000256" key="1">
    <source>
        <dbReference type="ARBA" id="ARBA00010790"/>
    </source>
</evidence>
<dbReference type="SUPFAM" id="SSF51905">
    <property type="entry name" value="FAD/NAD(P)-binding domain"/>
    <property type="match status" value="1"/>
</dbReference>
<dbReference type="GO" id="GO:0016614">
    <property type="term" value="F:oxidoreductase activity, acting on CH-OH group of donors"/>
    <property type="evidence" value="ECO:0007669"/>
    <property type="project" value="InterPro"/>
</dbReference>
<feature type="binding site" evidence="3">
    <location>
        <position position="125"/>
    </location>
    <ligand>
        <name>FAD</name>
        <dbReference type="ChEBI" id="CHEBI:57692"/>
    </ligand>
</feature>
<evidence type="ECO:0000313" key="5">
    <source>
        <dbReference type="EMBL" id="KAK4887782.1"/>
    </source>
</evidence>
<name>A0AAN7QA33_9COLE</name>
<sequence length="460" mass="51654">MYVRGHKKDYDEWKSQGNSGWGYEDVLPLFKHSESFKSVGDFGYHGTNGYLSVNVIKSNHAQVEAFIEANKELRIPEIDYNGKQQIGVGRTQTNTINGRRHSVGKAFLQLARNRTNLRVESNSLVTKILIKSSKKRAYGVLYMKNSVPYKVKCRKEVIISAGSINSPQLLMLSGIGPKSHLKKIGIPVTKDLSVGCNLQDHPAYFDLIFETNHTEPEITLRENIRNYLNGFGRLTIGGNVNALAFFHTDSTNLSESPEIEIIMIPSDISNPYLKNAHRYTSESFDAIWSKVKSSKSFTIVMVLMHPKSRGTVKLKSSSPFESPLIDLNFFSDNEETDIEVMYQGIQRTLKLLETKAFKKLNASLVYNPLPACKHHQYLSKKYWYCQIRQLTTTLYHPVGTCKMGPDPNKGAVVNSKLQVHGVCNLRIADASIIPVQTSGHTNAAAIMIGEKLSQLILNKQ</sequence>
<reference evidence="6" key="1">
    <citation type="submission" date="2023-01" db="EMBL/GenBank/DDBJ databases">
        <title>Key to firefly adult light organ development and bioluminescence: homeobox transcription factors regulate luciferase expression and transportation to peroxisome.</title>
        <authorList>
            <person name="Fu X."/>
        </authorList>
    </citation>
    <scope>NUCLEOTIDE SEQUENCE [LARGE SCALE GENOMIC DNA]</scope>
</reference>
<dbReference type="PROSITE" id="PS00624">
    <property type="entry name" value="GMC_OXRED_2"/>
    <property type="match status" value="1"/>
</dbReference>
<dbReference type="InterPro" id="IPR007867">
    <property type="entry name" value="GMC_OxRtase_C"/>
</dbReference>
<keyword evidence="3" id="KW-0285">Flavoprotein</keyword>